<name>A0A3S8Z5Z1_9ACTO</name>
<dbReference type="GO" id="GO:0006412">
    <property type="term" value="P:translation"/>
    <property type="evidence" value="ECO:0007669"/>
    <property type="project" value="TreeGrafter"/>
</dbReference>
<dbReference type="GO" id="GO:0005829">
    <property type="term" value="C:cytosol"/>
    <property type="evidence" value="ECO:0007669"/>
    <property type="project" value="TreeGrafter"/>
</dbReference>
<evidence type="ECO:0000256" key="3">
    <source>
        <dbReference type="HAMAP-Rule" id="MF_01077"/>
    </source>
</evidence>
<dbReference type="RefSeq" id="WP_126037637.1">
    <property type="nucleotide sequence ID" value="NZ_CP034438.1"/>
</dbReference>
<dbReference type="HAMAP" id="MF_01077">
    <property type="entry name" value="RimP"/>
    <property type="match status" value="1"/>
</dbReference>
<dbReference type="EMBL" id="CP034438">
    <property type="protein sequence ID" value="AZN28899.1"/>
    <property type="molecule type" value="Genomic_DNA"/>
</dbReference>
<dbReference type="OrthoDB" id="9805006at2"/>
<evidence type="ECO:0000256" key="2">
    <source>
        <dbReference type="ARBA" id="ARBA00022517"/>
    </source>
</evidence>
<evidence type="ECO:0000256" key="1">
    <source>
        <dbReference type="ARBA" id="ARBA00022490"/>
    </source>
</evidence>
<feature type="domain" description="Ribosome maturation factor RimP N-terminal" evidence="4">
    <location>
        <begin position="11"/>
        <end position="85"/>
    </location>
</feature>
<evidence type="ECO:0000259" key="5">
    <source>
        <dbReference type="Pfam" id="PF17384"/>
    </source>
</evidence>
<dbReference type="InterPro" id="IPR035956">
    <property type="entry name" value="RimP_N_sf"/>
</dbReference>
<comment type="function">
    <text evidence="3">Required for maturation of 30S ribosomal subunits.</text>
</comment>
<organism evidence="6 7">
    <name type="scientific">Flaviflexus salsibiostraticola</name>
    <dbReference type="NCBI Taxonomy" id="1282737"/>
    <lineage>
        <taxon>Bacteria</taxon>
        <taxon>Bacillati</taxon>
        <taxon>Actinomycetota</taxon>
        <taxon>Actinomycetes</taxon>
        <taxon>Actinomycetales</taxon>
        <taxon>Actinomycetaceae</taxon>
        <taxon>Flaviflexus</taxon>
    </lineage>
</organism>
<dbReference type="InterPro" id="IPR028998">
    <property type="entry name" value="RimP_C"/>
</dbReference>
<feature type="domain" description="Ribosome maturation factor RimP C-terminal" evidence="5">
    <location>
        <begin position="89"/>
        <end position="148"/>
    </location>
</feature>
<dbReference type="Pfam" id="PF17384">
    <property type="entry name" value="DUF150_C"/>
    <property type="match status" value="1"/>
</dbReference>
<comment type="subcellular location">
    <subcellularLocation>
        <location evidence="3">Cytoplasm</location>
    </subcellularLocation>
</comment>
<keyword evidence="2 3" id="KW-0690">Ribosome biogenesis</keyword>
<accession>A0A3S8Z5Z1</accession>
<dbReference type="PANTHER" id="PTHR33867:SF1">
    <property type="entry name" value="RIBOSOME MATURATION FACTOR RIMP"/>
    <property type="match status" value="1"/>
</dbReference>
<dbReference type="InterPro" id="IPR028989">
    <property type="entry name" value="RimP_N"/>
</dbReference>
<evidence type="ECO:0000259" key="4">
    <source>
        <dbReference type="Pfam" id="PF02576"/>
    </source>
</evidence>
<dbReference type="Gene3D" id="3.30.300.70">
    <property type="entry name" value="RimP-like superfamily, N-terminal"/>
    <property type="match status" value="1"/>
</dbReference>
<keyword evidence="1 3" id="KW-0963">Cytoplasm</keyword>
<dbReference type="Proteomes" id="UP000270021">
    <property type="component" value="Chromosome"/>
</dbReference>
<comment type="similarity">
    <text evidence="3">Belongs to the RimP family.</text>
</comment>
<dbReference type="KEGG" id="fsl:EJO69_00240"/>
<reference evidence="6 7" key="1">
    <citation type="submission" date="2018-12" db="EMBL/GenBank/DDBJ databases">
        <title>Complete genome sequence of Flaviflexus salsibiostraticola KCTC 33148.</title>
        <authorList>
            <person name="Bae J.-W."/>
        </authorList>
    </citation>
    <scope>NUCLEOTIDE SEQUENCE [LARGE SCALE GENOMIC DNA]</scope>
    <source>
        <strain evidence="6 7">KCTC 33148</strain>
    </source>
</reference>
<sequence>MNDVERLQESLASVVAGAGLYLEKVELKPAGRRTLLRVTVDLEDGPGGVDSDQIAAVSRDVSQFLDESPDAPAGQYVLEVSTPGATRELSESRHFRRAQGRKVVITTAEGEVSGRLESVEPDRLTLSIGGADQEIALSDVIRARMDVEL</sequence>
<dbReference type="AlphaFoldDB" id="A0A3S8Z5Z1"/>
<evidence type="ECO:0000313" key="7">
    <source>
        <dbReference type="Proteomes" id="UP000270021"/>
    </source>
</evidence>
<dbReference type="SUPFAM" id="SSF74942">
    <property type="entry name" value="YhbC-like, C-terminal domain"/>
    <property type="match status" value="1"/>
</dbReference>
<evidence type="ECO:0000313" key="6">
    <source>
        <dbReference type="EMBL" id="AZN28899.1"/>
    </source>
</evidence>
<dbReference type="Pfam" id="PF02576">
    <property type="entry name" value="RimP_N"/>
    <property type="match status" value="1"/>
</dbReference>
<dbReference type="CDD" id="cd01734">
    <property type="entry name" value="YlxS_C"/>
    <property type="match status" value="1"/>
</dbReference>
<proteinExistence type="inferred from homology"/>
<dbReference type="GO" id="GO:0000028">
    <property type="term" value="P:ribosomal small subunit assembly"/>
    <property type="evidence" value="ECO:0007669"/>
    <property type="project" value="TreeGrafter"/>
</dbReference>
<dbReference type="PANTHER" id="PTHR33867">
    <property type="entry name" value="RIBOSOME MATURATION FACTOR RIMP"/>
    <property type="match status" value="1"/>
</dbReference>
<gene>
    <name evidence="3" type="primary">rimP</name>
    <name evidence="6" type="ORF">EJO69_00240</name>
</gene>
<dbReference type="InterPro" id="IPR003728">
    <property type="entry name" value="Ribosome_maturation_RimP"/>
</dbReference>
<protein>
    <recommendedName>
        <fullName evidence="3">Ribosome maturation factor RimP</fullName>
    </recommendedName>
</protein>
<dbReference type="InterPro" id="IPR036847">
    <property type="entry name" value="RimP_C_sf"/>
</dbReference>
<keyword evidence="7" id="KW-1185">Reference proteome</keyword>
<dbReference type="SUPFAM" id="SSF75420">
    <property type="entry name" value="YhbC-like, N-terminal domain"/>
    <property type="match status" value="1"/>
</dbReference>